<evidence type="ECO:0000313" key="1">
    <source>
        <dbReference type="EMBL" id="CAD7645572.1"/>
    </source>
</evidence>
<protein>
    <submittedName>
        <fullName evidence="1">Uncharacterized protein</fullName>
    </submittedName>
</protein>
<feature type="non-terminal residue" evidence="1">
    <location>
        <position position="91"/>
    </location>
</feature>
<gene>
    <name evidence="1" type="ORF">OSB1V03_LOCUS20570</name>
</gene>
<dbReference type="EMBL" id="OC889106">
    <property type="protein sequence ID" value="CAD7645572.1"/>
    <property type="molecule type" value="Genomic_DNA"/>
</dbReference>
<dbReference type="AlphaFoldDB" id="A0A7R9LPU5"/>
<dbReference type="EMBL" id="CAJPIZ010034531">
    <property type="protein sequence ID" value="CAG2120624.1"/>
    <property type="molecule type" value="Genomic_DNA"/>
</dbReference>
<dbReference type="Proteomes" id="UP000759131">
    <property type="component" value="Unassembled WGS sequence"/>
</dbReference>
<evidence type="ECO:0000313" key="2">
    <source>
        <dbReference type="Proteomes" id="UP000759131"/>
    </source>
</evidence>
<sequence>MAVSGTEPVVCLKSGSTSLYPDINLWLSFTFFLSLNLYAKRVFVSAFTQFVQFNTSFHIKNMGINKNKADLDDSLDCSPQHDNIHLYGGFT</sequence>
<reference evidence="1" key="1">
    <citation type="submission" date="2020-11" db="EMBL/GenBank/DDBJ databases">
        <authorList>
            <person name="Tran Van P."/>
        </authorList>
    </citation>
    <scope>NUCLEOTIDE SEQUENCE</scope>
</reference>
<organism evidence="1">
    <name type="scientific">Medioppia subpectinata</name>
    <dbReference type="NCBI Taxonomy" id="1979941"/>
    <lineage>
        <taxon>Eukaryota</taxon>
        <taxon>Metazoa</taxon>
        <taxon>Ecdysozoa</taxon>
        <taxon>Arthropoda</taxon>
        <taxon>Chelicerata</taxon>
        <taxon>Arachnida</taxon>
        <taxon>Acari</taxon>
        <taxon>Acariformes</taxon>
        <taxon>Sarcoptiformes</taxon>
        <taxon>Oribatida</taxon>
        <taxon>Brachypylina</taxon>
        <taxon>Oppioidea</taxon>
        <taxon>Oppiidae</taxon>
        <taxon>Medioppia</taxon>
    </lineage>
</organism>
<proteinExistence type="predicted"/>
<accession>A0A7R9LPU5</accession>
<keyword evidence="2" id="KW-1185">Reference proteome</keyword>
<name>A0A7R9LPU5_9ACAR</name>